<evidence type="ECO:0000313" key="3">
    <source>
        <dbReference type="Proteomes" id="UP000001940"/>
    </source>
</evidence>
<keyword evidence="3" id="KW-1185">Reference proteome</keyword>
<organism evidence="2 3">
    <name type="scientific">Caenorhabditis elegans</name>
    <dbReference type="NCBI Taxonomy" id="6239"/>
    <lineage>
        <taxon>Eukaryota</taxon>
        <taxon>Metazoa</taxon>
        <taxon>Ecdysozoa</taxon>
        <taxon>Nematoda</taxon>
        <taxon>Chromadorea</taxon>
        <taxon>Rhabditida</taxon>
        <taxon>Rhabditina</taxon>
        <taxon>Rhabditomorpha</taxon>
        <taxon>Rhabditoidea</taxon>
        <taxon>Rhabditidae</taxon>
        <taxon>Peloderinae</taxon>
        <taxon>Caenorhabditis</taxon>
    </lineage>
</organism>
<evidence type="ECO:0000313" key="2">
    <source>
        <dbReference type="EMBL" id="CBX53313.1"/>
    </source>
</evidence>
<feature type="signal peptide" evidence="1">
    <location>
        <begin position="1"/>
        <end position="26"/>
    </location>
</feature>
<dbReference type="RefSeq" id="NP_001367268.1">
    <property type="nucleotide sequence ID" value="NM_001381587.1"/>
</dbReference>
<dbReference type="CTD" id="182478"/>
<gene>
    <name evidence="2 4" type="ORF">C09H10.5</name>
    <name evidence="2" type="ORF">CELE_C09H10.5</name>
</gene>
<feature type="chain" id="PRO_5003182952" evidence="1">
    <location>
        <begin position="27"/>
        <end position="158"/>
    </location>
</feature>
<proteinExistence type="predicted"/>
<dbReference type="InParanoid" id="E3W729"/>
<keyword evidence="1" id="KW-0732">Signal</keyword>
<dbReference type="ExpressionAtlas" id="E3W729">
    <property type="expression patterns" value="baseline and differential"/>
</dbReference>
<dbReference type="STRING" id="6239.C09H10.5c.1"/>
<evidence type="ECO:0000256" key="1">
    <source>
        <dbReference type="SAM" id="SignalP"/>
    </source>
</evidence>
<sequence>MRVDAGVMRLPATTFILLTCMFSAIANPAEEAKRRVLEKRHLVKMDMSKASQEQFSMFMNLLCITVKDMPITEYYTSYILWEEVEFLEGVKDLLDPTSAFEDRRSSLYHHLGHNFASNCSLKDDNNVRDAHVVVEDHTKFDNYMYDQMTRKEWTSLHL</sequence>
<dbReference type="PhylomeDB" id="E3W729"/>
<protein>
    <submittedName>
        <fullName evidence="2">Secreted protein</fullName>
    </submittedName>
</protein>
<dbReference type="AGR" id="WB:WBGene00007499"/>
<evidence type="ECO:0000313" key="4">
    <source>
        <dbReference type="WormBase" id="C09H10.5c"/>
    </source>
</evidence>
<accession>E3W729</accession>
<reference evidence="2 3" key="1">
    <citation type="journal article" date="1998" name="Science">
        <title>Genome sequence of the nematode C. elegans: a platform for investigating biology.</title>
        <authorList>
            <consortium name="The C. elegans sequencing consortium"/>
            <person name="Sulson J.E."/>
            <person name="Waterston R."/>
        </authorList>
    </citation>
    <scope>NUCLEOTIDE SEQUENCE [LARGE SCALE GENOMIC DNA]</scope>
    <source>
        <strain evidence="2 3">Bristol N2</strain>
    </source>
</reference>
<dbReference type="GeneID" id="182478"/>
<dbReference type="FunCoup" id="E3W729">
    <property type="interactions" value="1454"/>
</dbReference>
<name>E3W729_CAEEL</name>
<dbReference type="Proteomes" id="UP000001940">
    <property type="component" value="Chromosome II"/>
</dbReference>
<dbReference type="WormBase" id="C09H10.5c">
    <property type="protein sequence ID" value="CE45499"/>
    <property type="gene ID" value="WBGene00007499"/>
</dbReference>
<dbReference type="OrthoDB" id="5803786at2759"/>
<dbReference type="eggNOG" id="ENOG502RWE8">
    <property type="taxonomic scope" value="Eukaryota"/>
</dbReference>
<dbReference type="EMBL" id="BX284602">
    <property type="protein sequence ID" value="CBX53313.1"/>
    <property type="molecule type" value="Genomic_DNA"/>
</dbReference>
<dbReference type="AlphaFoldDB" id="E3W729"/>
<dbReference type="OMA" id="HTRNFIN"/>
<dbReference type="PaxDb" id="6239-C09H10.5c"/>
<dbReference type="Bgee" id="WBGene00007499">
    <property type="expression patterns" value="Expressed in adult organism and 3 other cell types or tissues"/>
</dbReference>